<dbReference type="InterPro" id="IPR025409">
    <property type="entry name" value="DUF4303"/>
</dbReference>
<accession>A0A434A0Y3</accession>
<reference evidence="2" key="1">
    <citation type="journal article" date="2019" name="Syst. Appl. Microbiol.">
        <title>Flavobacterium circumlabens sp. nov. and Flavobacterium cupreum sp. nov., two psychrotrophic species isolated from Antarctic environmental samples.</title>
        <authorList>
            <person name="Kralova S."/>
            <person name="Busse H.-J."/>
            <person name="Svec P."/>
            <person name="Maslanova I."/>
            <person name="Stankova E."/>
            <person name="Bartak M."/>
            <person name="Sedlacek I."/>
        </authorList>
    </citation>
    <scope>NUCLEOTIDE SEQUENCE [LARGE SCALE GENOMIC DNA]</scope>
    <source>
        <strain evidence="2">CCM 8825</strain>
    </source>
</reference>
<protein>
    <submittedName>
        <fullName evidence="1">DUF4303 domain-containing protein</fullName>
    </submittedName>
</protein>
<dbReference type="RefSeq" id="WP_127340663.1">
    <property type="nucleotide sequence ID" value="NZ_QWDM01000021.1"/>
</dbReference>
<evidence type="ECO:0000313" key="1">
    <source>
        <dbReference type="EMBL" id="RUT68049.1"/>
    </source>
</evidence>
<evidence type="ECO:0000313" key="2">
    <source>
        <dbReference type="Proteomes" id="UP000288102"/>
    </source>
</evidence>
<comment type="caution">
    <text evidence="1">The sequence shown here is derived from an EMBL/GenBank/DDBJ whole genome shotgun (WGS) entry which is preliminary data.</text>
</comment>
<dbReference type="Pfam" id="PF14136">
    <property type="entry name" value="DUF4303"/>
    <property type="match status" value="1"/>
</dbReference>
<keyword evidence="2" id="KW-1185">Reference proteome</keyword>
<name>A0A434A0Y3_9FLAO</name>
<dbReference type="OrthoDB" id="5867542at2"/>
<dbReference type="EMBL" id="QWDM01000021">
    <property type="protein sequence ID" value="RUT68049.1"/>
    <property type="molecule type" value="Genomic_DNA"/>
</dbReference>
<dbReference type="Proteomes" id="UP000288102">
    <property type="component" value="Unassembled WGS sequence"/>
</dbReference>
<gene>
    <name evidence="1" type="ORF">D0817_23170</name>
</gene>
<dbReference type="AlphaFoldDB" id="A0A434A0Y3"/>
<sequence>MEKLKIKEQVISFTIKAVSKFLKNNPELEFYAFAYDCNAEYAELNLCFNTLSDFDKTLEYYQNGKFGQNYRSDEEIRDLKYNTGDWEYQCFESMNVLSDEELNDIFAGFPDDDYKSWNEFVESLRELFCECLLEFRSTKTFENIPKSKGFISFCIDHDENLEIALERLKRIKL</sequence>
<organism evidence="1 2">
    <name type="scientific">Flavobacterium cupreum</name>
    <dbReference type="NCBI Taxonomy" id="2133766"/>
    <lineage>
        <taxon>Bacteria</taxon>
        <taxon>Pseudomonadati</taxon>
        <taxon>Bacteroidota</taxon>
        <taxon>Flavobacteriia</taxon>
        <taxon>Flavobacteriales</taxon>
        <taxon>Flavobacteriaceae</taxon>
        <taxon>Flavobacterium</taxon>
    </lineage>
</organism>
<proteinExistence type="predicted"/>